<evidence type="ECO:0000259" key="17">
    <source>
        <dbReference type="PROSITE" id="PS50885"/>
    </source>
</evidence>
<dbReference type="STRING" id="435908.IDSA_06200"/>
<feature type="domain" description="HAMP" evidence="17">
    <location>
        <begin position="177"/>
        <end position="229"/>
    </location>
</feature>
<dbReference type="InterPro" id="IPR003594">
    <property type="entry name" value="HATPase_dom"/>
</dbReference>
<evidence type="ECO:0000256" key="10">
    <source>
        <dbReference type="ARBA" id="ARBA00022777"/>
    </source>
</evidence>
<gene>
    <name evidence="18" type="ORF">IDSA_06200</name>
</gene>
<dbReference type="SUPFAM" id="SSF55874">
    <property type="entry name" value="ATPase domain of HSP90 chaperone/DNA topoisomerase II/histidine kinase"/>
    <property type="match status" value="1"/>
</dbReference>
<dbReference type="InterPro" id="IPR036097">
    <property type="entry name" value="HisK_dim/P_sf"/>
</dbReference>
<proteinExistence type="predicted"/>
<comment type="caution">
    <text evidence="18">The sequence shown here is derived from an EMBL/GenBank/DDBJ whole genome shotgun (WGS) entry which is preliminary data.</text>
</comment>
<dbReference type="EMBL" id="JPER01000002">
    <property type="protein sequence ID" value="KFZ31069.1"/>
    <property type="molecule type" value="Genomic_DNA"/>
</dbReference>
<keyword evidence="13" id="KW-0902">Two-component regulatory system</keyword>
<dbReference type="GO" id="GO:0005886">
    <property type="term" value="C:plasma membrane"/>
    <property type="evidence" value="ECO:0007669"/>
    <property type="project" value="UniProtKB-SubCell"/>
</dbReference>
<dbReference type="CDD" id="cd00082">
    <property type="entry name" value="HisKA"/>
    <property type="match status" value="1"/>
</dbReference>
<evidence type="ECO:0000256" key="13">
    <source>
        <dbReference type="ARBA" id="ARBA00023012"/>
    </source>
</evidence>
<evidence type="ECO:0000313" key="19">
    <source>
        <dbReference type="Proteomes" id="UP000054363"/>
    </source>
</evidence>
<dbReference type="SMART" id="SM00304">
    <property type="entry name" value="HAMP"/>
    <property type="match status" value="1"/>
</dbReference>
<dbReference type="PROSITE" id="PS50885">
    <property type="entry name" value="HAMP"/>
    <property type="match status" value="1"/>
</dbReference>
<evidence type="ECO:0000256" key="3">
    <source>
        <dbReference type="ARBA" id="ARBA00012438"/>
    </source>
</evidence>
<dbReference type="CDD" id="cd06225">
    <property type="entry name" value="HAMP"/>
    <property type="match status" value="1"/>
</dbReference>
<dbReference type="InterPro" id="IPR003661">
    <property type="entry name" value="HisK_dim/P_dom"/>
</dbReference>
<evidence type="ECO:0000256" key="2">
    <source>
        <dbReference type="ARBA" id="ARBA00004429"/>
    </source>
</evidence>
<dbReference type="InterPro" id="IPR004358">
    <property type="entry name" value="Sig_transdc_His_kin-like_C"/>
</dbReference>
<comment type="subcellular location">
    <subcellularLocation>
        <location evidence="2">Cell inner membrane</location>
        <topology evidence="2">Multi-pass membrane protein</topology>
    </subcellularLocation>
</comment>
<sequence length="446" mass="49551">MRILPRSAFARTVALIAGLLLINQVVSYIMVGLYVVKPSMQQISSVVARQVEGVLTLDQWLSDSRLSMPEKRDLARAYTAATGIKLMSQNEALQQGLTQTTGYSFLSSEMSRLLGTDAEVRISQGKNYQVWIHTEGMPDYWLQMELDSFDEARFSPLLFYLILIGILSVLGGMLFTNWQNRPLKALQAAARKIGRGEVPEQLPERGSTEVIAVTRAFNQMSKGVQQLEQDRALLMAGVSHDLRTPLTRIRLATEMMPPSEDFLAEGIISDIDDMNAIIDQFIDYVRIDTSADNETQNLNYLIEDVVGHVPDTWKSIITVNYQTIPDVPVRAISIKRVLLNLLENAERYGRQRIQIDTGFDVDEQQVWFSVSDDGPGIPATDVEHLLLPFTQGDKARATSGSGLGLAIVKRIIERHRGHISLGRSEQLGGLQVRVELPVSSSAGSAP</sequence>
<evidence type="ECO:0000259" key="16">
    <source>
        <dbReference type="PROSITE" id="PS50109"/>
    </source>
</evidence>
<keyword evidence="9" id="KW-0547">Nucleotide-binding</keyword>
<keyword evidence="6" id="KW-0597">Phosphoprotein</keyword>
<evidence type="ECO:0000256" key="14">
    <source>
        <dbReference type="ARBA" id="ARBA00023136"/>
    </source>
</evidence>
<keyword evidence="14 15" id="KW-0472">Membrane</keyword>
<keyword evidence="11" id="KW-0067">ATP-binding</keyword>
<evidence type="ECO:0000256" key="9">
    <source>
        <dbReference type="ARBA" id="ARBA00022741"/>
    </source>
</evidence>
<dbReference type="SMART" id="SM00387">
    <property type="entry name" value="HATPase_c"/>
    <property type="match status" value="1"/>
</dbReference>
<keyword evidence="19" id="KW-1185">Reference proteome</keyword>
<dbReference type="SUPFAM" id="SSF47384">
    <property type="entry name" value="Homodimeric domain of signal transducing histidine kinase"/>
    <property type="match status" value="1"/>
</dbReference>
<dbReference type="Pfam" id="PF00672">
    <property type="entry name" value="HAMP"/>
    <property type="match status" value="1"/>
</dbReference>
<dbReference type="InterPro" id="IPR005467">
    <property type="entry name" value="His_kinase_dom"/>
</dbReference>
<feature type="transmembrane region" description="Helical" evidence="15">
    <location>
        <begin position="157"/>
        <end position="176"/>
    </location>
</feature>
<dbReference type="PROSITE" id="PS50109">
    <property type="entry name" value="HIS_KIN"/>
    <property type="match status" value="1"/>
</dbReference>
<keyword evidence="10 18" id="KW-0418">Kinase</keyword>
<protein>
    <recommendedName>
        <fullName evidence="3">histidine kinase</fullName>
        <ecNumber evidence="3">2.7.13.3</ecNumber>
    </recommendedName>
</protein>
<feature type="transmembrane region" description="Helical" evidence="15">
    <location>
        <begin position="12"/>
        <end position="36"/>
    </location>
</feature>
<dbReference type="Gene3D" id="1.10.287.130">
    <property type="match status" value="1"/>
</dbReference>
<dbReference type="Proteomes" id="UP000054363">
    <property type="component" value="Unassembled WGS sequence"/>
</dbReference>
<reference evidence="18 19" key="1">
    <citation type="submission" date="2014-06" db="EMBL/GenBank/DDBJ databases">
        <title>The draft genome sequence of Idiomarina salinarum ISL-52.</title>
        <authorList>
            <person name="Du J."/>
            <person name="Shao Z."/>
        </authorList>
    </citation>
    <scope>NUCLEOTIDE SEQUENCE [LARGE SCALE GENOMIC DNA]</scope>
    <source>
        <strain evidence="18 19">ISL-52</strain>
    </source>
</reference>
<dbReference type="GO" id="GO:0005524">
    <property type="term" value="F:ATP binding"/>
    <property type="evidence" value="ECO:0007669"/>
    <property type="project" value="UniProtKB-KW"/>
</dbReference>
<dbReference type="FunFam" id="1.10.287.130:FF:000006">
    <property type="entry name" value="Osmolarity two-component histidine kinase EnvZ"/>
    <property type="match status" value="1"/>
</dbReference>
<comment type="catalytic activity">
    <reaction evidence="1">
        <text>ATP + protein L-histidine = ADP + protein N-phospho-L-histidine.</text>
        <dbReference type="EC" id="2.7.13.3"/>
    </reaction>
</comment>
<dbReference type="InterPro" id="IPR050980">
    <property type="entry name" value="2C_sensor_his_kinase"/>
</dbReference>
<evidence type="ECO:0000256" key="6">
    <source>
        <dbReference type="ARBA" id="ARBA00022553"/>
    </source>
</evidence>
<evidence type="ECO:0000256" key="11">
    <source>
        <dbReference type="ARBA" id="ARBA00022840"/>
    </source>
</evidence>
<keyword evidence="8 15" id="KW-0812">Transmembrane</keyword>
<accession>A0A094IZ00</accession>
<dbReference type="eggNOG" id="COG2205">
    <property type="taxonomic scope" value="Bacteria"/>
</dbReference>
<dbReference type="PANTHER" id="PTHR44936">
    <property type="entry name" value="SENSOR PROTEIN CREC"/>
    <property type="match status" value="1"/>
</dbReference>
<evidence type="ECO:0000256" key="5">
    <source>
        <dbReference type="ARBA" id="ARBA00022519"/>
    </source>
</evidence>
<evidence type="ECO:0000256" key="8">
    <source>
        <dbReference type="ARBA" id="ARBA00022692"/>
    </source>
</evidence>
<organism evidence="18 19">
    <name type="scientific">Pseudidiomarina salinarum</name>
    <dbReference type="NCBI Taxonomy" id="435908"/>
    <lineage>
        <taxon>Bacteria</taxon>
        <taxon>Pseudomonadati</taxon>
        <taxon>Pseudomonadota</taxon>
        <taxon>Gammaproteobacteria</taxon>
        <taxon>Alteromonadales</taxon>
        <taxon>Idiomarinaceae</taxon>
        <taxon>Pseudidiomarina</taxon>
    </lineage>
</organism>
<evidence type="ECO:0000313" key="18">
    <source>
        <dbReference type="EMBL" id="KFZ31069.1"/>
    </source>
</evidence>
<keyword evidence="4" id="KW-1003">Cell membrane</keyword>
<dbReference type="PANTHER" id="PTHR44936:SF5">
    <property type="entry name" value="SENSOR HISTIDINE KINASE ENVZ"/>
    <property type="match status" value="1"/>
</dbReference>
<feature type="domain" description="Histidine kinase" evidence="16">
    <location>
        <begin position="237"/>
        <end position="440"/>
    </location>
</feature>
<dbReference type="InterPro" id="IPR003660">
    <property type="entry name" value="HAMP_dom"/>
</dbReference>
<dbReference type="SMART" id="SM00388">
    <property type="entry name" value="HisKA"/>
    <property type="match status" value="1"/>
</dbReference>
<name>A0A094IZ00_9GAMM</name>
<evidence type="ECO:0000256" key="4">
    <source>
        <dbReference type="ARBA" id="ARBA00022475"/>
    </source>
</evidence>
<dbReference type="EC" id="2.7.13.3" evidence="3"/>
<keyword evidence="7" id="KW-0808">Transferase</keyword>
<dbReference type="AlphaFoldDB" id="A0A094IZ00"/>
<dbReference type="Gene3D" id="3.30.565.10">
    <property type="entry name" value="Histidine kinase-like ATPase, C-terminal domain"/>
    <property type="match status" value="1"/>
</dbReference>
<dbReference type="Pfam" id="PF00512">
    <property type="entry name" value="HisKA"/>
    <property type="match status" value="1"/>
</dbReference>
<keyword evidence="5" id="KW-0997">Cell inner membrane</keyword>
<dbReference type="OrthoDB" id="9804645at2"/>
<dbReference type="GO" id="GO:0000155">
    <property type="term" value="F:phosphorelay sensor kinase activity"/>
    <property type="evidence" value="ECO:0007669"/>
    <property type="project" value="InterPro"/>
</dbReference>
<evidence type="ECO:0000256" key="7">
    <source>
        <dbReference type="ARBA" id="ARBA00022679"/>
    </source>
</evidence>
<dbReference type="Pfam" id="PF02518">
    <property type="entry name" value="HATPase_c"/>
    <property type="match status" value="1"/>
</dbReference>
<dbReference type="NCBIfam" id="NF007004">
    <property type="entry name" value="PRK09467.1"/>
    <property type="match status" value="1"/>
</dbReference>
<evidence type="ECO:0000256" key="12">
    <source>
        <dbReference type="ARBA" id="ARBA00022989"/>
    </source>
</evidence>
<keyword evidence="12 15" id="KW-1133">Transmembrane helix</keyword>
<evidence type="ECO:0000256" key="15">
    <source>
        <dbReference type="SAM" id="Phobius"/>
    </source>
</evidence>
<dbReference type="PRINTS" id="PR00344">
    <property type="entry name" value="BCTRLSENSOR"/>
</dbReference>
<evidence type="ECO:0000256" key="1">
    <source>
        <dbReference type="ARBA" id="ARBA00000085"/>
    </source>
</evidence>
<dbReference type="RefSeq" id="WP_034775118.1">
    <property type="nucleotide sequence ID" value="NZ_JPER01000002.1"/>
</dbReference>
<dbReference type="InterPro" id="IPR036890">
    <property type="entry name" value="HATPase_C_sf"/>
</dbReference>